<evidence type="ECO:0000313" key="1">
    <source>
        <dbReference type="EMBL" id="KAJ3494434.1"/>
    </source>
</evidence>
<sequence length="144" mass="16162">MNILDDILGRYTAHTEDTRGLLLGAAFVVRNKDGAMQHTTGWTYFVNVCNLGILYSGAAGRSDFENDSPAFSTRTLTWIASMTKLITTTCVMQLVERGLINLDDDVRNRVPELYGAQILRGFTDQKRPILEDNTETVTLRLVYI</sequence>
<dbReference type="EMBL" id="JANAKD010000378">
    <property type="protein sequence ID" value="KAJ3494434.1"/>
    <property type="molecule type" value="Genomic_DNA"/>
</dbReference>
<reference evidence="1" key="1">
    <citation type="submission" date="2022-07" db="EMBL/GenBank/DDBJ databases">
        <title>Genome Sequence of Lecanicillium saksenae.</title>
        <authorList>
            <person name="Buettner E."/>
        </authorList>
    </citation>
    <scope>NUCLEOTIDE SEQUENCE</scope>
    <source>
        <strain evidence="1">VT-O1</strain>
    </source>
</reference>
<name>A0ACC1R079_9HYPO</name>
<protein>
    <submittedName>
        <fullName evidence="1">Uncharacterized protein</fullName>
    </submittedName>
</protein>
<organism evidence="1 2">
    <name type="scientific">Lecanicillium saksenae</name>
    <dbReference type="NCBI Taxonomy" id="468837"/>
    <lineage>
        <taxon>Eukaryota</taxon>
        <taxon>Fungi</taxon>
        <taxon>Dikarya</taxon>
        <taxon>Ascomycota</taxon>
        <taxon>Pezizomycotina</taxon>
        <taxon>Sordariomycetes</taxon>
        <taxon>Hypocreomycetidae</taxon>
        <taxon>Hypocreales</taxon>
        <taxon>Cordycipitaceae</taxon>
        <taxon>Lecanicillium</taxon>
    </lineage>
</organism>
<comment type="caution">
    <text evidence="1">The sequence shown here is derived from an EMBL/GenBank/DDBJ whole genome shotgun (WGS) entry which is preliminary data.</text>
</comment>
<proteinExistence type="predicted"/>
<dbReference type="Proteomes" id="UP001148737">
    <property type="component" value="Unassembled WGS sequence"/>
</dbReference>
<evidence type="ECO:0000313" key="2">
    <source>
        <dbReference type="Proteomes" id="UP001148737"/>
    </source>
</evidence>
<keyword evidence="2" id="KW-1185">Reference proteome</keyword>
<gene>
    <name evidence="1" type="ORF">NLG97_g4083</name>
</gene>
<accession>A0ACC1R079</accession>